<accession>A0AAD7GKF6</accession>
<protein>
    <recommendedName>
        <fullName evidence="2">F-box domain-containing protein</fullName>
    </recommendedName>
</protein>
<proteinExistence type="predicted"/>
<name>A0AAD7GKF6_MYCRO</name>
<gene>
    <name evidence="3" type="ORF">B0H17DRAFT_1284598</name>
</gene>
<dbReference type="Pfam" id="PF12937">
    <property type="entry name" value="F-box-like"/>
    <property type="match status" value="1"/>
</dbReference>
<dbReference type="AlphaFoldDB" id="A0AAD7GKF6"/>
<feature type="coiled-coil region" evidence="1">
    <location>
        <begin position="5"/>
        <end position="39"/>
    </location>
</feature>
<organism evidence="3 4">
    <name type="scientific">Mycena rosella</name>
    <name type="common">Pink bonnet</name>
    <name type="synonym">Agaricus rosellus</name>
    <dbReference type="NCBI Taxonomy" id="1033263"/>
    <lineage>
        <taxon>Eukaryota</taxon>
        <taxon>Fungi</taxon>
        <taxon>Dikarya</taxon>
        <taxon>Basidiomycota</taxon>
        <taxon>Agaricomycotina</taxon>
        <taxon>Agaricomycetes</taxon>
        <taxon>Agaricomycetidae</taxon>
        <taxon>Agaricales</taxon>
        <taxon>Marasmiineae</taxon>
        <taxon>Mycenaceae</taxon>
        <taxon>Mycena</taxon>
    </lineage>
</organism>
<evidence type="ECO:0000313" key="4">
    <source>
        <dbReference type="Proteomes" id="UP001221757"/>
    </source>
</evidence>
<evidence type="ECO:0000256" key="1">
    <source>
        <dbReference type="SAM" id="Coils"/>
    </source>
</evidence>
<evidence type="ECO:0000259" key="2">
    <source>
        <dbReference type="Pfam" id="PF12937"/>
    </source>
</evidence>
<keyword evidence="1" id="KW-0175">Coiled coil</keyword>
<dbReference type="Proteomes" id="UP001221757">
    <property type="component" value="Unassembled WGS sequence"/>
</dbReference>
<reference evidence="3" key="1">
    <citation type="submission" date="2023-03" db="EMBL/GenBank/DDBJ databases">
        <title>Massive genome expansion in bonnet fungi (Mycena s.s.) driven by repeated elements and novel gene families across ecological guilds.</title>
        <authorList>
            <consortium name="Lawrence Berkeley National Laboratory"/>
            <person name="Harder C.B."/>
            <person name="Miyauchi S."/>
            <person name="Viragh M."/>
            <person name="Kuo A."/>
            <person name="Thoen E."/>
            <person name="Andreopoulos B."/>
            <person name="Lu D."/>
            <person name="Skrede I."/>
            <person name="Drula E."/>
            <person name="Henrissat B."/>
            <person name="Morin E."/>
            <person name="Kohler A."/>
            <person name="Barry K."/>
            <person name="LaButti K."/>
            <person name="Morin E."/>
            <person name="Salamov A."/>
            <person name="Lipzen A."/>
            <person name="Mereny Z."/>
            <person name="Hegedus B."/>
            <person name="Baldrian P."/>
            <person name="Stursova M."/>
            <person name="Weitz H."/>
            <person name="Taylor A."/>
            <person name="Grigoriev I.V."/>
            <person name="Nagy L.G."/>
            <person name="Martin F."/>
            <person name="Kauserud H."/>
        </authorList>
    </citation>
    <scope>NUCLEOTIDE SEQUENCE</scope>
    <source>
        <strain evidence="3">CBHHK067</strain>
    </source>
</reference>
<comment type="caution">
    <text evidence="3">The sequence shown here is derived from an EMBL/GenBank/DDBJ whole genome shotgun (WGS) entry which is preliminary data.</text>
</comment>
<dbReference type="EMBL" id="JARKIE010000054">
    <property type="protein sequence ID" value="KAJ7692090.1"/>
    <property type="molecule type" value="Genomic_DNA"/>
</dbReference>
<evidence type="ECO:0000313" key="3">
    <source>
        <dbReference type="EMBL" id="KAJ7692090.1"/>
    </source>
</evidence>
<dbReference type="InterPro" id="IPR001810">
    <property type="entry name" value="F-box_dom"/>
</dbReference>
<sequence length="454" mass="50234">MRSTFSALSDELTQNQNEIARLEGERARVNAKLDAELARVKGERAPLQAYYREVRSAFSPIRRMPSEILVAIFALCAKPSKELAKKGNFNGSLSVKTWTHVASLAEHPLLTVSRVCIRWHEIALGTPTLWATIDLDGSNMWDTQLKNTALELLRVALDRSAKASLKISPRAFSGMDTRYQVEDVGCGWRSAVTGSRTFQATGELRVVAQDPTRIPRAVACMPRTHALKFRLELDSDMFSADDVPGLGIPRTSSNITSLSSRALHEGRERHLQGPYTPPSSGSDLPVGKADCPYALVTPRIPQPLCTLLISHPSSAESLDLGHVLILEAELIESLATLPLLEQLTISDHDIVPKAHLLITDSLLSKLTLAGNSPPLIPDLRSLTCNSLLEFDDTVYLDFVLSRRHQVPGLAPFLNRMRWLPGRPSRRDRSVVARLNELCTQKQVFSEFSSANLWP</sequence>
<keyword evidence="4" id="KW-1185">Reference proteome</keyword>
<feature type="domain" description="F-box" evidence="2">
    <location>
        <begin position="62"/>
        <end position="135"/>
    </location>
</feature>
<dbReference type="Gene3D" id="1.20.1280.50">
    <property type="match status" value="1"/>
</dbReference>